<dbReference type="InterPro" id="IPR009081">
    <property type="entry name" value="PP-bd_ACP"/>
</dbReference>
<dbReference type="PANTHER" id="PTHR43272:SF33">
    <property type="entry name" value="AMP-BINDING DOMAIN-CONTAINING PROTEIN-RELATED"/>
    <property type="match status" value="1"/>
</dbReference>
<proteinExistence type="predicted"/>
<dbReference type="InterPro" id="IPR000873">
    <property type="entry name" value="AMP-dep_synth/lig_dom"/>
</dbReference>
<dbReference type="GO" id="GO:0004467">
    <property type="term" value="F:long-chain fatty acid-CoA ligase activity"/>
    <property type="evidence" value="ECO:0007669"/>
    <property type="project" value="UniProtKB-EC"/>
</dbReference>
<dbReference type="InterPro" id="IPR042099">
    <property type="entry name" value="ANL_N_sf"/>
</dbReference>
<accession>A0A9D1LD67</accession>
<dbReference type="SUPFAM" id="SSF47336">
    <property type="entry name" value="ACP-like"/>
    <property type="match status" value="1"/>
</dbReference>
<evidence type="ECO:0000256" key="3">
    <source>
        <dbReference type="ARBA" id="ARBA00024484"/>
    </source>
</evidence>
<dbReference type="InterPro" id="IPR036736">
    <property type="entry name" value="ACP-like_sf"/>
</dbReference>
<dbReference type="EMBL" id="DVMW01000010">
    <property type="protein sequence ID" value="HIU35185.1"/>
    <property type="molecule type" value="Genomic_DNA"/>
</dbReference>
<evidence type="ECO:0000313" key="5">
    <source>
        <dbReference type="EMBL" id="HIU35185.1"/>
    </source>
</evidence>
<sequence length="848" mass="92375">MNIYDAVYQVNQNGLSRRAASIALADGGERVYTYGELFFKADAYAAGLTAAGVRAGDRVALVGASSPEWTAAFLAVCKCRCTAALLDASLGKEALLEFSKDADVRAAFWSDAAAQKLDGVSAAYPVFSMANGAVLPGFNAAVPDTLPPTPDPDETAACLFFSSGTTHKAAGVLHTHDALIRTTRMTLGEQGLCDSDRYLGILPNSHIYGMVCLVLGPALSGAQVHYLETLGAEAVLAAFASYRPTVLPAVPKVYELFYTQILRKIHANPVTSLLYKVFFPICLRRRQKTGSLLGKKVFKSIHEGFGGCLSYVCSAGAPLSGEVADFYYGTGFGLLITYGATETNIPTVGNRPNDIHPDSCGLPYPDIEIRRSGEGELLVRSPYRMLGYFRDEAATKAAFTEDGFFHTGDLCEIDAAGYVRITGRLKENIVLPSGKKVTPEELEAQYAGLADAQAFVICGVERANGDGDEVHAFCVPKADTPECRAALEAEIRAKSAGIHQAMRVAQVHFVEEIPQTSLQKPKRYLLRELALEQRRAAPEKPSPAAEADVLDFVRRAVARVANAAPEEVRRDTRIFAELPVDSLGAVDLALTLEERFGPVPDDKFTPDLTVEGLAALLLAPHDGDRQGDGPAYPFEKTNRDYLAYAFFRNMVRLNYKMHFSGLANLPDSGGYVLCANHVTKLDYLYITAAMPKSRVMRLCCMAKKELFRKDPFSKQLIRSTGMVPVDRSGVNTKSMESLRRKLQAGWGVLIHPEGTRSEDGIFRDMKSGAAVLAVETGVPVVPVYLHGAFAIFPKGRKWFRLFDWKHMRKFPLDVTFGEPIPSAGKTAQQLTAEVRDAILRLQEAARAK</sequence>
<dbReference type="PROSITE" id="PS50075">
    <property type="entry name" value="CARRIER"/>
    <property type="match status" value="1"/>
</dbReference>
<dbReference type="Pfam" id="PF01553">
    <property type="entry name" value="Acyltransferase"/>
    <property type="match status" value="1"/>
</dbReference>
<dbReference type="InterPro" id="IPR002123">
    <property type="entry name" value="Plipid/glycerol_acylTrfase"/>
</dbReference>
<keyword evidence="2" id="KW-0067">ATP-binding</keyword>
<dbReference type="InterPro" id="IPR045851">
    <property type="entry name" value="AMP-bd_C_sf"/>
</dbReference>
<dbReference type="Proteomes" id="UP000824071">
    <property type="component" value="Unassembled WGS sequence"/>
</dbReference>
<evidence type="ECO:0000313" key="6">
    <source>
        <dbReference type="Proteomes" id="UP000824071"/>
    </source>
</evidence>
<dbReference type="Pfam" id="PF00550">
    <property type="entry name" value="PP-binding"/>
    <property type="match status" value="1"/>
</dbReference>
<protein>
    <submittedName>
        <fullName evidence="5">AMP-binding protein</fullName>
    </submittedName>
</protein>
<reference evidence="5" key="1">
    <citation type="submission" date="2020-10" db="EMBL/GenBank/DDBJ databases">
        <authorList>
            <person name="Gilroy R."/>
        </authorList>
    </citation>
    <scope>NUCLEOTIDE SEQUENCE</scope>
    <source>
        <strain evidence="5">ChiGjej1B1-19959</strain>
    </source>
</reference>
<keyword evidence="1" id="KW-0547">Nucleotide-binding</keyword>
<dbReference type="GO" id="GO:0016020">
    <property type="term" value="C:membrane"/>
    <property type="evidence" value="ECO:0007669"/>
    <property type="project" value="TreeGrafter"/>
</dbReference>
<comment type="caution">
    <text evidence="5">The sequence shown here is derived from an EMBL/GenBank/DDBJ whole genome shotgun (WGS) entry which is preliminary data.</text>
</comment>
<evidence type="ECO:0000256" key="1">
    <source>
        <dbReference type="ARBA" id="ARBA00022741"/>
    </source>
</evidence>
<organism evidence="5 6">
    <name type="scientific">Candidatus Fimenecus excrementigallinarum</name>
    <dbReference type="NCBI Taxonomy" id="2840816"/>
    <lineage>
        <taxon>Bacteria</taxon>
        <taxon>Bacillati</taxon>
        <taxon>Bacillota</taxon>
        <taxon>Clostridia</taxon>
        <taxon>Candidatus Fimenecus</taxon>
    </lineage>
</organism>
<dbReference type="CDD" id="cd07989">
    <property type="entry name" value="LPLAT_AGPAT-like"/>
    <property type="match status" value="1"/>
</dbReference>
<reference evidence="5" key="2">
    <citation type="journal article" date="2021" name="PeerJ">
        <title>Extensive microbial diversity within the chicken gut microbiome revealed by metagenomics and culture.</title>
        <authorList>
            <person name="Gilroy R."/>
            <person name="Ravi A."/>
            <person name="Getino M."/>
            <person name="Pursley I."/>
            <person name="Horton D.L."/>
            <person name="Alikhan N.F."/>
            <person name="Baker D."/>
            <person name="Gharbi K."/>
            <person name="Hall N."/>
            <person name="Watson M."/>
            <person name="Adriaenssens E.M."/>
            <person name="Foster-Nyarko E."/>
            <person name="Jarju S."/>
            <person name="Secka A."/>
            <person name="Antonio M."/>
            <person name="Oren A."/>
            <person name="Chaudhuri R.R."/>
            <person name="La Ragione R."/>
            <person name="Hildebrand F."/>
            <person name="Pallen M.J."/>
        </authorList>
    </citation>
    <scope>NUCLEOTIDE SEQUENCE</scope>
    <source>
        <strain evidence="5">ChiGjej1B1-19959</strain>
    </source>
</reference>
<dbReference type="Gene3D" id="3.30.300.30">
    <property type="match status" value="1"/>
</dbReference>
<evidence type="ECO:0000256" key="2">
    <source>
        <dbReference type="ARBA" id="ARBA00022840"/>
    </source>
</evidence>
<gene>
    <name evidence="5" type="ORF">IAC53_01075</name>
</gene>
<comment type="catalytic activity">
    <reaction evidence="3">
        <text>a long-chain fatty acid + ATP + CoA = a long-chain fatty acyl-CoA + AMP + diphosphate</text>
        <dbReference type="Rhea" id="RHEA:15421"/>
        <dbReference type="ChEBI" id="CHEBI:30616"/>
        <dbReference type="ChEBI" id="CHEBI:33019"/>
        <dbReference type="ChEBI" id="CHEBI:57287"/>
        <dbReference type="ChEBI" id="CHEBI:57560"/>
        <dbReference type="ChEBI" id="CHEBI:83139"/>
        <dbReference type="ChEBI" id="CHEBI:456215"/>
        <dbReference type="EC" id="6.2.1.3"/>
    </reaction>
    <physiologicalReaction direction="left-to-right" evidence="3">
        <dbReference type="Rhea" id="RHEA:15422"/>
    </physiologicalReaction>
</comment>
<evidence type="ECO:0000259" key="4">
    <source>
        <dbReference type="PROSITE" id="PS50075"/>
    </source>
</evidence>
<dbReference type="Pfam" id="PF00501">
    <property type="entry name" value="AMP-binding"/>
    <property type="match status" value="1"/>
</dbReference>
<dbReference type="GO" id="GO:0016746">
    <property type="term" value="F:acyltransferase activity"/>
    <property type="evidence" value="ECO:0007669"/>
    <property type="project" value="InterPro"/>
</dbReference>
<dbReference type="Gene3D" id="3.40.50.12780">
    <property type="entry name" value="N-terminal domain of ligase-like"/>
    <property type="match status" value="1"/>
</dbReference>
<feature type="domain" description="Carrier" evidence="4">
    <location>
        <begin position="547"/>
        <end position="621"/>
    </location>
</feature>
<dbReference type="SUPFAM" id="SSF56801">
    <property type="entry name" value="Acetyl-CoA synthetase-like"/>
    <property type="match status" value="1"/>
</dbReference>
<dbReference type="AlphaFoldDB" id="A0A9D1LD67"/>
<name>A0A9D1LD67_9FIRM</name>
<dbReference type="GO" id="GO:0005524">
    <property type="term" value="F:ATP binding"/>
    <property type="evidence" value="ECO:0007669"/>
    <property type="project" value="UniProtKB-KW"/>
</dbReference>
<dbReference type="PANTHER" id="PTHR43272">
    <property type="entry name" value="LONG-CHAIN-FATTY-ACID--COA LIGASE"/>
    <property type="match status" value="1"/>
</dbReference>
<dbReference type="SMART" id="SM00563">
    <property type="entry name" value="PlsC"/>
    <property type="match status" value="1"/>
</dbReference>
<dbReference type="Gene3D" id="1.10.1200.10">
    <property type="entry name" value="ACP-like"/>
    <property type="match status" value="1"/>
</dbReference>
<dbReference type="SUPFAM" id="SSF69593">
    <property type="entry name" value="Glycerol-3-phosphate (1)-acyltransferase"/>
    <property type="match status" value="1"/>
</dbReference>